<proteinExistence type="predicted"/>
<reference evidence="2 3" key="1">
    <citation type="submission" date="2015-03" db="EMBL/GenBank/DDBJ databases">
        <title>Draft Genome Sequence of Burkholderia andropogonis type strain ICMP2807, isolated from Sorghum bicolor.</title>
        <authorList>
            <person name="Lopes-Santos L."/>
            <person name="Castro D.B."/>
            <person name="Ottoboni L.M."/>
            <person name="Park D."/>
            <person name="Weirc B.S."/>
            <person name="Destefano S.A."/>
        </authorList>
    </citation>
    <scope>NUCLEOTIDE SEQUENCE [LARGE SCALE GENOMIC DNA]</scope>
    <source>
        <strain evidence="2 3">ICMP2807</strain>
    </source>
</reference>
<dbReference type="STRING" id="28092.WM40_21445"/>
<name>A0A0F5JV45_9BURK</name>
<gene>
    <name evidence="2" type="ORF">WM40_21445</name>
</gene>
<comment type="caution">
    <text evidence="2">The sequence shown here is derived from an EMBL/GenBank/DDBJ whole genome shotgun (WGS) entry which is preliminary data.</text>
</comment>
<dbReference type="EMBL" id="LAQU01000033">
    <property type="protein sequence ID" value="KKB61728.1"/>
    <property type="molecule type" value="Genomic_DNA"/>
</dbReference>
<evidence type="ECO:0000313" key="3">
    <source>
        <dbReference type="Proteomes" id="UP000033618"/>
    </source>
</evidence>
<dbReference type="OrthoDB" id="129343at2"/>
<dbReference type="Pfam" id="PF12680">
    <property type="entry name" value="SnoaL_2"/>
    <property type="match status" value="1"/>
</dbReference>
<feature type="domain" description="SnoaL-like" evidence="1">
    <location>
        <begin position="64"/>
        <end position="157"/>
    </location>
</feature>
<keyword evidence="3" id="KW-1185">Reference proteome</keyword>
<dbReference type="AlphaFoldDB" id="A0A0F5JV45"/>
<dbReference type="Gene3D" id="3.10.450.50">
    <property type="match status" value="1"/>
</dbReference>
<dbReference type="SUPFAM" id="SSF54427">
    <property type="entry name" value="NTF2-like"/>
    <property type="match status" value="1"/>
</dbReference>
<dbReference type="InterPro" id="IPR032710">
    <property type="entry name" value="NTF2-like_dom_sf"/>
</dbReference>
<dbReference type="PATRIC" id="fig|28092.6.peg.5050"/>
<evidence type="ECO:0000313" key="2">
    <source>
        <dbReference type="EMBL" id="KKB61728.1"/>
    </source>
</evidence>
<dbReference type="InterPro" id="IPR037401">
    <property type="entry name" value="SnoaL-like"/>
</dbReference>
<sequence>MSDFTIVDGVAQIHNPELYLTWLDRPDYIEALAASPSPEITATKRLLIEFEAELARMVRDNTVQRDVEAVMTRFVAEDYIQHDPNAPGNGRALLIEHFRRVPLSGVTPPPVVSVIVEGELGCIMMKEPTPDPTAPGQTYDWYMITVFRVRGGKLTEHWSTFRKMADPFPPQKN</sequence>
<evidence type="ECO:0000259" key="1">
    <source>
        <dbReference type="Pfam" id="PF12680"/>
    </source>
</evidence>
<organism evidence="2 3">
    <name type="scientific">Robbsia andropogonis</name>
    <dbReference type="NCBI Taxonomy" id="28092"/>
    <lineage>
        <taxon>Bacteria</taxon>
        <taxon>Pseudomonadati</taxon>
        <taxon>Pseudomonadota</taxon>
        <taxon>Betaproteobacteria</taxon>
        <taxon>Burkholderiales</taxon>
        <taxon>Burkholderiaceae</taxon>
        <taxon>Robbsia</taxon>
    </lineage>
</organism>
<dbReference type="Proteomes" id="UP000033618">
    <property type="component" value="Unassembled WGS sequence"/>
</dbReference>
<protein>
    <recommendedName>
        <fullName evidence="1">SnoaL-like domain-containing protein</fullName>
    </recommendedName>
</protein>
<dbReference type="RefSeq" id="WP_046153921.1">
    <property type="nucleotide sequence ID" value="NZ_CADFGU010000002.1"/>
</dbReference>
<accession>A0A0F5JV45</accession>